<gene>
    <name evidence="2" type="ORF">HELGO_WM19328</name>
</gene>
<dbReference type="GO" id="GO:0005524">
    <property type="term" value="F:ATP binding"/>
    <property type="evidence" value="ECO:0007669"/>
    <property type="project" value="InterPro"/>
</dbReference>
<accession>A0A6S6UJ56</accession>
<name>A0A6S6UJ56_9GAMM</name>
<dbReference type="InterPro" id="IPR052934">
    <property type="entry name" value="Methyl-DNA_Rec/Restrict_Enz"/>
</dbReference>
<evidence type="ECO:0000259" key="1">
    <source>
        <dbReference type="Pfam" id="PF07728"/>
    </source>
</evidence>
<dbReference type="SUPFAM" id="SSF52540">
    <property type="entry name" value="P-loop containing nucleoside triphosphate hydrolases"/>
    <property type="match status" value="1"/>
</dbReference>
<dbReference type="InterPro" id="IPR011704">
    <property type="entry name" value="ATPase_dyneun-rel_AAA"/>
</dbReference>
<dbReference type="AlphaFoldDB" id="A0A6S6UJ56"/>
<dbReference type="PANTHER" id="PTHR37291">
    <property type="entry name" value="5-METHYLCYTOSINE-SPECIFIC RESTRICTION ENZYME B"/>
    <property type="match status" value="1"/>
</dbReference>
<dbReference type="EMBL" id="CACVAT010000439">
    <property type="protein sequence ID" value="CAA6827389.1"/>
    <property type="molecule type" value="Genomic_DNA"/>
</dbReference>
<dbReference type="Pfam" id="PF07728">
    <property type="entry name" value="AAA_5"/>
    <property type="match status" value="1"/>
</dbReference>
<sequence>MDVEEKEISSNYQLWGEFLEVWPLDRVRQMTLPEYNQVGNKDTFSAWIESRLDKLGSIWGGSAFKFGVYNRADDSAKETKGRYGYAGEYAWELRHGDSVESAFDSVKDEIIRVIESVQSGDLKAIDNVELWPVVRWKVASLYQNRNNPLLPCVFSEKKLKAALGDLDSSLSQSELYQKAMRQFDGDDILAFSARLWDKADANVVKADDSVTNEKNFLGVEDGTDATLKIEQPQIPINKIFYGPPGTGKTYVLQEKYLPKYMQSTSEVTNAEWLISKIDGLSWLDVIAVVLFDLGGKAKVADIKAHPFFQTSDELRGYTNKNLNATVWGQLQMHTIADCETVNYTSRRAPEWFSKDTDSVWSFAGEWDETGAEIRELVAAINNGPENNNQPVERFKFVTFHQSYSYEEFVEGIRPVISSEGSEDAELAYTLEAGVFKSLCMRAERDPENRYAIFIDEINRGNISKIFGELITLIEPDKRLGGKNELRVTLPYSKQSFGVPGNLDIYATMNTADKSLAYLDTALRRRFSFEELLPNPSLLSTFTADLDGKRIDLEQLLCAINIRLEVLLDRDHTIGHSNFMSDEEADLPLIFKGRLLPQLTDFFFEDWEKVRMVLADDQVADESIQFIVRKKIPNGLFSPSATMTAEASYELNNAALNNPLAYQKIYQTIKDSIED</sequence>
<dbReference type="InterPro" id="IPR027417">
    <property type="entry name" value="P-loop_NTPase"/>
</dbReference>
<proteinExistence type="predicted"/>
<feature type="domain" description="ATPase dynein-related AAA" evidence="1">
    <location>
        <begin position="394"/>
        <end position="526"/>
    </location>
</feature>
<evidence type="ECO:0000313" key="2">
    <source>
        <dbReference type="EMBL" id="CAA6827389.1"/>
    </source>
</evidence>
<organism evidence="2">
    <name type="scientific">uncultured Thiotrichaceae bacterium</name>
    <dbReference type="NCBI Taxonomy" id="298394"/>
    <lineage>
        <taxon>Bacteria</taxon>
        <taxon>Pseudomonadati</taxon>
        <taxon>Pseudomonadota</taxon>
        <taxon>Gammaproteobacteria</taxon>
        <taxon>Thiotrichales</taxon>
        <taxon>Thiotrichaceae</taxon>
        <taxon>environmental samples</taxon>
    </lineage>
</organism>
<reference evidence="2" key="1">
    <citation type="submission" date="2020-01" db="EMBL/GenBank/DDBJ databases">
        <authorList>
            <person name="Meier V. D."/>
            <person name="Meier V D."/>
        </authorList>
    </citation>
    <scope>NUCLEOTIDE SEQUENCE</scope>
    <source>
        <strain evidence="2">HLG_WM_MAG_09</strain>
    </source>
</reference>
<protein>
    <recommendedName>
        <fullName evidence="1">ATPase dynein-related AAA domain-containing protein</fullName>
    </recommendedName>
</protein>
<dbReference type="Gene3D" id="3.40.50.300">
    <property type="entry name" value="P-loop containing nucleotide triphosphate hydrolases"/>
    <property type="match status" value="1"/>
</dbReference>
<dbReference type="GO" id="GO:0016887">
    <property type="term" value="F:ATP hydrolysis activity"/>
    <property type="evidence" value="ECO:0007669"/>
    <property type="project" value="InterPro"/>
</dbReference>
<dbReference type="PANTHER" id="PTHR37291:SF1">
    <property type="entry name" value="TYPE IV METHYL-DIRECTED RESTRICTION ENZYME ECOKMCRB SUBUNIT"/>
    <property type="match status" value="1"/>
</dbReference>